<proteinExistence type="predicted"/>
<dbReference type="Proteomes" id="UP000777482">
    <property type="component" value="Unassembled WGS sequence"/>
</dbReference>
<reference evidence="3 4" key="1">
    <citation type="submission" date="2020-11" db="EMBL/GenBank/DDBJ databases">
        <title>Kefir isolates.</title>
        <authorList>
            <person name="Marcisauskas S."/>
            <person name="Kim Y."/>
            <person name="Blasche S."/>
        </authorList>
    </citation>
    <scope>NUCLEOTIDE SEQUENCE [LARGE SCALE GENOMIC DNA]</scope>
    <source>
        <strain evidence="3 4">KR</strain>
    </source>
</reference>
<dbReference type="AlphaFoldDB" id="A0A9P6W9G1"/>
<name>A0A9P6W9G1_RHOMI</name>
<evidence type="ECO:0000256" key="1">
    <source>
        <dbReference type="SAM" id="MobiDB-lite"/>
    </source>
</evidence>
<feature type="transmembrane region" description="Helical" evidence="2">
    <location>
        <begin position="245"/>
        <end position="266"/>
    </location>
</feature>
<feature type="region of interest" description="Disordered" evidence="1">
    <location>
        <begin position="270"/>
        <end position="385"/>
    </location>
</feature>
<evidence type="ECO:0000313" key="4">
    <source>
        <dbReference type="Proteomes" id="UP000777482"/>
    </source>
</evidence>
<evidence type="ECO:0000313" key="3">
    <source>
        <dbReference type="EMBL" id="KAG0666376.1"/>
    </source>
</evidence>
<keyword evidence="2" id="KW-0472">Membrane</keyword>
<keyword evidence="4" id="KW-1185">Reference proteome</keyword>
<keyword evidence="2" id="KW-0812">Transmembrane</keyword>
<feature type="compositionally biased region" description="Low complexity" evidence="1">
    <location>
        <begin position="303"/>
        <end position="324"/>
    </location>
</feature>
<feature type="compositionally biased region" description="Basic residues" evidence="1">
    <location>
        <begin position="288"/>
        <end position="297"/>
    </location>
</feature>
<evidence type="ECO:0000256" key="2">
    <source>
        <dbReference type="SAM" id="Phobius"/>
    </source>
</evidence>
<organism evidence="3 4">
    <name type="scientific">Rhodotorula mucilaginosa</name>
    <name type="common">Yeast</name>
    <name type="synonym">Rhodotorula rubra</name>
    <dbReference type="NCBI Taxonomy" id="5537"/>
    <lineage>
        <taxon>Eukaryota</taxon>
        <taxon>Fungi</taxon>
        <taxon>Dikarya</taxon>
        <taxon>Basidiomycota</taxon>
        <taxon>Pucciniomycotina</taxon>
        <taxon>Microbotryomycetes</taxon>
        <taxon>Sporidiobolales</taxon>
        <taxon>Sporidiobolaceae</taxon>
        <taxon>Rhodotorula</taxon>
    </lineage>
</organism>
<comment type="caution">
    <text evidence="3">The sequence shown here is derived from an EMBL/GenBank/DDBJ whole genome shotgun (WGS) entry which is preliminary data.</text>
</comment>
<feature type="compositionally biased region" description="Basic and acidic residues" evidence="1">
    <location>
        <begin position="275"/>
        <end position="285"/>
    </location>
</feature>
<sequence>MGSVSYLWNSREIEWSCPGGTQPAYLWQEFKPTSLDKITGKLTGGPGCMASVTFKGTEAQFGGAVGPQGVTYGCSSNEGKDFVYYTIPAQENWTYRLLFLDMEDKEHTIKIKNSPLIGSHLFIANFAGITRSGGEGKTVLGLPQMKTIPLPTPDAAYTSSLESEISKAQASFASSRASVSSVSFVSQLSKSFLADRTSASAGASATASVNETQATTAQVATTVGASSTSTSTSVVDSKSFTTTSFVLISATVLAIIVVALIVAMCWNTSPKKRRDPASEIEDKLGRSPPRRRRRQRRHDGDSESSMTSSAKSSRSDRSNSSTSGDDSDSASEKRRRRRARALGQFHRNAFRGPPPVNLQQRWPDDYAPLASARDRSMLSRDGDAA</sequence>
<dbReference type="EMBL" id="PUHQ01000005">
    <property type="protein sequence ID" value="KAG0666376.1"/>
    <property type="molecule type" value="Genomic_DNA"/>
</dbReference>
<gene>
    <name evidence="3" type="ORF">C6P46_004946</name>
</gene>
<protein>
    <submittedName>
        <fullName evidence="3">Uncharacterized protein</fullName>
    </submittedName>
</protein>
<accession>A0A9P6W9G1</accession>
<dbReference type="OrthoDB" id="2527948at2759"/>
<keyword evidence="2" id="KW-1133">Transmembrane helix</keyword>
<feature type="compositionally biased region" description="Basic and acidic residues" evidence="1">
    <location>
        <begin position="372"/>
        <end position="385"/>
    </location>
</feature>